<evidence type="ECO:0000313" key="1">
    <source>
        <dbReference type="EMBL" id="KAF6349131.1"/>
    </source>
</evidence>
<dbReference type="AlphaFoldDB" id="A0A7J7XHE4"/>
<reference evidence="1 2" key="1">
    <citation type="journal article" date="2020" name="Nature">
        <title>Six reference-quality genomes reveal evolution of bat adaptations.</title>
        <authorList>
            <person name="Jebb D."/>
            <person name="Huang Z."/>
            <person name="Pippel M."/>
            <person name="Hughes G.M."/>
            <person name="Lavrichenko K."/>
            <person name="Devanna P."/>
            <person name="Winkler S."/>
            <person name="Jermiin L.S."/>
            <person name="Skirmuntt E.C."/>
            <person name="Katzourakis A."/>
            <person name="Burkitt-Gray L."/>
            <person name="Ray D.A."/>
            <person name="Sullivan K.A.M."/>
            <person name="Roscito J.G."/>
            <person name="Kirilenko B.M."/>
            <person name="Davalos L.M."/>
            <person name="Corthals A.P."/>
            <person name="Power M.L."/>
            <person name="Jones G."/>
            <person name="Ransome R.D."/>
            <person name="Dechmann D.K.N."/>
            <person name="Locatelli A.G."/>
            <person name="Puechmaille S.J."/>
            <person name="Fedrigo O."/>
            <person name="Jarvis E.D."/>
            <person name="Hiller M."/>
            <person name="Vernes S.C."/>
            <person name="Myers E.W."/>
            <person name="Teeling E.C."/>
        </authorList>
    </citation>
    <scope>NUCLEOTIDE SEQUENCE [LARGE SCALE GENOMIC DNA]</scope>
    <source>
        <strain evidence="1">MMyoMyo1</strain>
        <tissue evidence="1">Flight muscle</tissue>
    </source>
</reference>
<organism evidence="1 2">
    <name type="scientific">Myotis myotis</name>
    <name type="common">Greater mouse-eared bat</name>
    <name type="synonym">Vespertilio myotis</name>
    <dbReference type="NCBI Taxonomy" id="51298"/>
    <lineage>
        <taxon>Eukaryota</taxon>
        <taxon>Metazoa</taxon>
        <taxon>Chordata</taxon>
        <taxon>Craniata</taxon>
        <taxon>Vertebrata</taxon>
        <taxon>Euteleostomi</taxon>
        <taxon>Mammalia</taxon>
        <taxon>Eutheria</taxon>
        <taxon>Laurasiatheria</taxon>
        <taxon>Chiroptera</taxon>
        <taxon>Yangochiroptera</taxon>
        <taxon>Vespertilionidae</taxon>
        <taxon>Myotis</taxon>
    </lineage>
</organism>
<dbReference type="Proteomes" id="UP000527355">
    <property type="component" value="Unassembled WGS sequence"/>
</dbReference>
<proteinExistence type="predicted"/>
<evidence type="ECO:0000313" key="2">
    <source>
        <dbReference type="Proteomes" id="UP000527355"/>
    </source>
</evidence>
<protein>
    <submittedName>
        <fullName evidence="1">Uncharacterized protein</fullName>
    </submittedName>
</protein>
<name>A0A7J7XHE4_MYOMY</name>
<accession>A0A7J7XHE4</accession>
<dbReference type="EMBL" id="JABWUV010000006">
    <property type="protein sequence ID" value="KAF6349131.1"/>
    <property type="molecule type" value="Genomic_DNA"/>
</dbReference>
<gene>
    <name evidence="1" type="ORF">mMyoMyo1_011687</name>
</gene>
<keyword evidence="2" id="KW-1185">Reference proteome</keyword>
<comment type="caution">
    <text evidence="1">The sequence shown here is derived from an EMBL/GenBank/DDBJ whole genome shotgun (WGS) entry which is preliminary data.</text>
</comment>
<sequence>MSVGSRPLALLLWQTTSPSSQAKFSLYIFIRSSGGPWSEASRGFQSGFGGAIDSRSLSLVKNTHLATACIHFFTSISFERCFQHTICRKHKGASEEQTGTGGWRLQVSCLTSQLREAAVQPMEICPQESNRLLKLLALPCGSS</sequence>